<feature type="transmembrane region" description="Helical" evidence="2">
    <location>
        <begin position="59"/>
        <end position="83"/>
    </location>
</feature>
<feature type="compositionally biased region" description="Low complexity" evidence="1">
    <location>
        <begin position="11"/>
        <end position="24"/>
    </location>
</feature>
<evidence type="ECO:0000313" key="4">
    <source>
        <dbReference type="Proteomes" id="UP000440694"/>
    </source>
</evidence>
<proteinExistence type="predicted"/>
<protein>
    <submittedName>
        <fullName evidence="3">Uncharacterized protein</fullName>
    </submittedName>
</protein>
<dbReference type="EMBL" id="WMBQ01000001">
    <property type="protein sequence ID" value="MTD93792.1"/>
    <property type="molecule type" value="Genomic_DNA"/>
</dbReference>
<feature type="compositionally biased region" description="Basic and acidic residues" evidence="1">
    <location>
        <begin position="1"/>
        <end position="10"/>
    </location>
</feature>
<keyword evidence="2" id="KW-0812">Transmembrane</keyword>
<dbReference type="RefSeq" id="WP_154738298.1">
    <property type="nucleotide sequence ID" value="NZ_WMBQ01000001.1"/>
</dbReference>
<sequence length="171" mass="17632">MGTTDDHKASSEPAPLRAPALSASVHPAPSIGPFVPPDGVPGAMTPVSEGRYHGEQGMYLAASGTLTQFNAIMAALLTAALSLDVSPPVKAVIGLALAGHAAAGFLLCWAARPIASADGAPRLTADRLLRRSLINYRRGWRATMLALTLSALALAVLAWQQLGPDLAALLH</sequence>
<accession>A0A6I3KJ80</accession>
<keyword evidence="2" id="KW-1133">Transmembrane helix</keyword>
<evidence type="ECO:0000256" key="1">
    <source>
        <dbReference type="SAM" id="MobiDB-lite"/>
    </source>
</evidence>
<evidence type="ECO:0000313" key="3">
    <source>
        <dbReference type="EMBL" id="MTD93792.1"/>
    </source>
</evidence>
<keyword evidence="2" id="KW-0472">Membrane</keyword>
<feature type="transmembrane region" description="Helical" evidence="2">
    <location>
        <begin position="139"/>
        <end position="159"/>
    </location>
</feature>
<comment type="caution">
    <text evidence="3">The sequence shown here is derived from an EMBL/GenBank/DDBJ whole genome shotgun (WGS) entry which is preliminary data.</text>
</comment>
<keyword evidence="4" id="KW-1185">Reference proteome</keyword>
<gene>
    <name evidence="3" type="ORF">GIW81_05525</name>
</gene>
<feature type="transmembrane region" description="Helical" evidence="2">
    <location>
        <begin position="89"/>
        <end position="111"/>
    </location>
</feature>
<dbReference type="AlphaFoldDB" id="A0A6I3KJ80"/>
<organism evidence="3 4">
    <name type="scientific">Hyphomicrobium album</name>
    <dbReference type="NCBI Taxonomy" id="2665159"/>
    <lineage>
        <taxon>Bacteria</taxon>
        <taxon>Pseudomonadati</taxon>
        <taxon>Pseudomonadota</taxon>
        <taxon>Alphaproteobacteria</taxon>
        <taxon>Hyphomicrobiales</taxon>
        <taxon>Hyphomicrobiaceae</taxon>
        <taxon>Hyphomicrobium</taxon>
    </lineage>
</organism>
<name>A0A6I3KJ80_9HYPH</name>
<dbReference type="Proteomes" id="UP000440694">
    <property type="component" value="Unassembled WGS sequence"/>
</dbReference>
<feature type="region of interest" description="Disordered" evidence="1">
    <location>
        <begin position="1"/>
        <end position="24"/>
    </location>
</feature>
<reference evidence="3 4" key="1">
    <citation type="submission" date="2019-11" db="EMBL/GenBank/DDBJ databases">
        <title>Identification of a novel strain.</title>
        <authorList>
            <person name="Xu Q."/>
            <person name="Wang G."/>
        </authorList>
    </citation>
    <scope>NUCLEOTIDE SEQUENCE [LARGE SCALE GENOMIC DNA]</scope>
    <source>
        <strain evidence="4">xq</strain>
    </source>
</reference>
<evidence type="ECO:0000256" key="2">
    <source>
        <dbReference type="SAM" id="Phobius"/>
    </source>
</evidence>